<dbReference type="PANTHER" id="PTHR12918:SF1">
    <property type="entry name" value="CYSTEINE DIOXYGENASE TYPE 1"/>
    <property type="match status" value="1"/>
</dbReference>
<evidence type="ECO:0000313" key="8">
    <source>
        <dbReference type="Proteomes" id="UP000621266"/>
    </source>
</evidence>
<evidence type="ECO:0000256" key="4">
    <source>
        <dbReference type="ARBA" id="ARBA00023002"/>
    </source>
</evidence>
<feature type="compositionally biased region" description="Polar residues" evidence="6">
    <location>
        <begin position="203"/>
        <end position="213"/>
    </location>
</feature>
<comment type="similarity">
    <text evidence="1">Belongs to the cysteine dioxygenase family.</text>
</comment>
<dbReference type="SUPFAM" id="SSF51182">
    <property type="entry name" value="RmlC-like cupins"/>
    <property type="match status" value="1"/>
</dbReference>
<evidence type="ECO:0000256" key="5">
    <source>
        <dbReference type="ARBA" id="ARBA00023004"/>
    </source>
</evidence>
<evidence type="ECO:0000256" key="3">
    <source>
        <dbReference type="ARBA" id="ARBA00022964"/>
    </source>
</evidence>
<evidence type="ECO:0000313" key="7">
    <source>
        <dbReference type="EMBL" id="KAF4407402.1"/>
    </source>
</evidence>
<name>A0ABQ7FFP8_9ACTN</name>
<keyword evidence="5" id="KW-0408">Iron</keyword>
<comment type="caution">
    <text evidence="7">The sequence shown here is derived from an EMBL/GenBank/DDBJ whole genome shotgun (WGS) entry which is preliminary data.</text>
</comment>
<proteinExistence type="inferred from homology"/>
<reference evidence="7 8" key="1">
    <citation type="submission" date="2019-10" db="EMBL/GenBank/DDBJ databases">
        <title>Streptomyces tenebrisbrunneis sp.nov., an endogenous actinomycete isolated from of Lycium ruthenicum.</title>
        <authorList>
            <person name="Ma L."/>
        </authorList>
    </citation>
    <scope>NUCLEOTIDE SEQUENCE [LARGE SCALE GENOMIC DNA]</scope>
    <source>
        <strain evidence="7 8">TRM 66187</strain>
    </source>
</reference>
<dbReference type="InterPro" id="IPR011051">
    <property type="entry name" value="RmlC_Cupin_sf"/>
</dbReference>
<dbReference type="Pfam" id="PF05995">
    <property type="entry name" value="CDO_I"/>
    <property type="match status" value="1"/>
</dbReference>
<keyword evidence="3 7" id="KW-0223">Dioxygenase</keyword>
<sequence>MNSPAVNGYNPTGLDSDVQIAGDPLALPHLLPAVPEHPATVADFAGLAREIAADRDSWSPVVRYDAASRWYHRLRTGPGYEVWLLSWLPGQGSGAHDHGPSSGVLTVLDGELTEHSGANGHPGTAARRSLRPGAQRVIAPGHVHEVVNDALVPAVSLHVYFPGLTEMPMRPSAAARARTCAPAAALRGTPVAPPAGRQPRPSPATTLNGSASG</sequence>
<gene>
    <name evidence="7" type="ORF">GCU69_19760</name>
</gene>
<evidence type="ECO:0000256" key="6">
    <source>
        <dbReference type="SAM" id="MobiDB-lite"/>
    </source>
</evidence>
<feature type="region of interest" description="Disordered" evidence="6">
    <location>
        <begin position="185"/>
        <end position="213"/>
    </location>
</feature>
<dbReference type="InterPro" id="IPR010300">
    <property type="entry name" value="CDO_1"/>
</dbReference>
<dbReference type="PANTHER" id="PTHR12918">
    <property type="entry name" value="CYSTEINE DIOXYGENASE"/>
    <property type="match status" value="1"/>
</dbReference>
<organism evidence="7 8">
    <name type="scientific">Streptomyces lycii</name>
    <dbReference type="NCBI Taxonomy" id="2654337"/>
    <lineage>
        <taxon>Bacteria</taxon>
        <taxon>Bacillati</taxon>
        <taxon>Actinomycetota</taxon>
        <taxon>Actinomycetes</taxon>
        <taxon>Kitasatosporales</taxon>
        <taxon>Streptomycetaceae</taxon>
        <taxon>Streptomyces</taxon>
    </lineage>
</organism>
<dbReference type="RefSeq" id="WP_098752196.1">
    <property type="nucleotide sequence ID" value="NZ_WHPN01000317.1"/>
</dbReference>
<keyword evidence="8" id="KW-1185">Reference proteome</keyword>
<dbReference type="EMBL" id="WHPN01000317">
    <property type="protein sequence ID" value="KAF4407402.1"/>
    <property type="molecule type" value="Genomic_DNA"/>
</dbReference>
<accession>A0ABQ7FFP8</accession>
<protein>
    <submittedName>
        <fullName evidence="7">Cysteine dioxygenase</fullName>
    </submittedName>
</protein>
<keyword evidence="2" id="KW-0479">Metal-binding</keyword>
<dbReference type="CDD" id="cd10548">
    <property type="entry name" value="cupin_CDO"/>
    <property type="match status" value="1"/>
</dbReference>
<dbReference type="InterPro" id="IPR014710">
    <property type="entry name" value="RmlC-like_jellyroll"/>
</dbReference>
<dbReference type="Gene3D" id="2.60.120.10">
    <property type="entry name" value="Jelly Rolls"/>
    <property type="match status" value="1"/>
</dbReference>
<evidence type="ECO:0000256" key="1">
    <source>
        <dbReference type="ARBA" id="ARBA00006622"/>
    </source>
</evidence>
<evidence type="ECO:0000256" key="2">
    <source>
        <dbReference type="ARBA" id="ARBA00022723"/>
    </source>
</evidence>
<dbReference type="GO" id="GO:0051213">
    <property type="term" value="F:dioxygenase activity"/>
    <property type="evidence" value="ECO:0007669"/>
    <property type="project" value="UniProtKB-KW"/>
</dbReference>
<keyword evidence="4" id="KW-0560">Oxidoreductase</keyword>
<dbReference type="Proteomes" id="UP000621266">
    <property type="component" value="Unassembled WGS sequence"/>
</dbReference>